<feature type="transmembrane region" description="Helical" evidence="1">
    <location>
        <begin position="12"/>
        <end position="31"/>
    </location>
</feature>
<dbReference type="Pfam" id="PF07686">
    <property type="entry name" value="V-set"/>
    <property type="match status" value="1"/>
</dbReference>
<dbReference type="GeneID" id="115818403"/>
<keyword evidence="1" id="KW-0812">Transmembrane</keyword>
<name>A0A6J2W0D1_CHACN</name>
<dbReference type="GO" id="GO:0035723">
    <property type="term" value="P:interleukin-15-mediated signaling pathway"/>
    <property type="evidence" value="ECO:0007669"/>
    <property type="project" value="TreeGrafter"/>
</dbReference>
<feature type="domain" description="Immunoglobulin V-set" evidence="2">
    <location>
        <begin position="36"/>
        <end position="113"/>
    </location>
</feature>
<keyword evidence="1" id="KW-0472">Membrane</keyword>
<dbReference type="GO" id="GO:0070374">
    <property type="term" value="P:positive regulation of ERK1 and ERK2 cascade"/>
    <property type="evidence" value="ECO:0007669"/>
    <property type="project" value="TreeGrafter"/>
</dbReference>
<keyword evidence="3" id="KW-1185">Reference proteome</keyword>
<evidence type="ECO:0000256" key="1">
    <source>
        <dbReference type="SAM" id="Phobius"/>
    </source>
</evidence>
<dbReference type="OrthoDB" id="8869347at2759"/>
<evidence type="ECO:0000313" key="3">
    <source>
        <dbReference type="Proteomes" id="UP000504632"/>
    </source>
</evidence>
<dbReference type="GO" id="GO:0009897">
    <property type="term" value="C:external side of plasma membrane"/>
    <property type="evidence" value="ECO:0007669"/>
    <property type="project" value="TreeGrafter"/>
</dbReference>
<dbReference type="GO" id="GO:0042110">
    <property type="term" value="P:T cell activation"/>
    <property type="evidence" value="ECO:0007669"/>
    <property type="project" value="TreeGrafter"/>
</dbReference>
<dbReference type="GO" id="GO:1990782">
    <property type="term" value="F:protein tyrosine kinase binding"/>
    <property type="evidence" value="ECO:0007669"/>
    <property type="project" value="TreeGrafter"/>
</dbReference>
<dbReference type="Proteomes" id="UP000504632">
    <property type="component" value="Chromosome 8"/>
</dbReference>
<dbReference type="InterPro" id="IPR013106">
    <property type="entry name" value="Ig_V-set"/>
</dbReference>
<dbReference type="SUPFAM" id="SSF48726">
    <property type="entry name" value="Immunoglobulin"/>
    <property type="match status" value="1"/>
</dbReference>
<dbReference type="InterPro" id="IPR013783">
    <property type="entry name" value="Ig-like_fold"/>
</dbReference>
<dbReference type="InterPro" id="IPR036179">
    <property type="entry name" value="Ig-like_dom_sf"/>
</dbReference>
<dbReference type="RefSeq" id="XP_030637628.1">
    <property type="nucleotide sequence ID" value="XM_030781768.1"/>
</dbReference>
<reference evidence="4" key="1">
    <citation type="submission" date="2025-08" db="UniProtKB">
        <authorList>
            <consortium name="RefSeq"/>
        </authorList>
    </citation>
    <scope>IDENTIFICATION</scope>
</reference>
<sequence length="203" mass="22691">MTDHKLLFLLRLINTTLFITVFILLSGVGGFDITVFSSYGQNITLPCKNVVYQNCSSTTWIYNNKTSGSIELVGQGKIKSENTERADRLSVGSDCSLNIHKVKARDAGLYTYRQFLHEGAGQTGVDYSVLLTVLRIHPSLKQTEIQTGKTVTLYCSLHSQYSHLTVELQDQDNKSEWRCQLTKGKETETSICLGPRWTVNCSG</sequence>
<proteinExistence type="predicted"/>
<dbReference type="GO" id="GO:0045121">
    <property type="term" value="C:membrane raft"/>
    <property type="evidence" value="ECO:0007669"/>
    <property type="project" value="TreeGrafter"/>
</dbReference>
<evidence type="ECO:0000259" key="2">
    <source>
        <dbReference type="Pfam" id="PF07686"/>
    </source>
</evidence>
<dbReference type="GO" id="GO:0042289">
    <property type="term" value="F:MHC class II protein binding"/>
    <property type="evidence" value="ECO:0007669"/>
    <property type="project" value="TreeGrafter"/>
</dbReference>
<accession>A0A6J2W0D1</accession>
<dbReference type="AlphaFoldDB" id="A0A6J2W0D1"/>
<dbReference type="InParanoid" id="A0A6J2W0D1"/>
<dbReference type="PANTHER" id="PTHR11422">
    <property type="entry name" value="T-CELL SURFACE GLYCOPROTEIN CD4"/>
    <property type="match status" value="1"/>
</dbReference>
<dbReference type="PANTHER" id="PTHR11422:SF5">
    <property type="entry name" value="DIVERSE IMMUNOGLOBULIN DOMAIN-CONTAINING PROTEIN 1.1 ISOFORM X1-RELATED"/>
    <property type="match status" value="1"/>
</dbReference>
<protein>
    <submittedName>
        <fullName evidence="4">Uncharacterized protein LOC115818403</fullName>
    </submittedName>
</protein>
<evidence type="ECO:0000313" key="4">
    <source>
        <dbReference type="RefSeq" id="XP_030637628.1"/>
    </source>
</evidence>
<gene>
    <name evidence="4" type="primary">LOC115818403</name>
</gene>
<dbReference type="Gene3D" id="2.60.40.10">
    <property type="entry name" value="Immunoglobulins"/>
    <property type="match status" value="1"/>
</dbReference>
<organism evidence="3 4">
    <name type="scientific">Chanos chanos</name>
    <name type="common">Milkfish</name>
    <name type="synonym">Mugil chanos</name>
    <dbReference type="NCBI Taxonomy" id="29144"/>
    <lineage>
        <taxon>Eukaryota</taxon>
        <taxon>Metazoa</taxon>
        <taxon>Chordata</taxon>
        <taxon>Craniata</taxon>
        <taxon>Vertebrata</taxon>
        <taxon>Euteleostomi</taxon>
        <taxon>Actinopterygii</taxon>
        <taxon>Neopterygii</taxon>
        <taxon>Teleostei</taxon>
        <taxon>Ostariophysi</taxon>
        <taxon>Gonorynchiformes</taxon>
        <taxon>Chanidae</taxon>
        <taxon>Chanos</taxon>
    </lineage>
</organism>
<keyword evidence="1" id="KW-1133">Transmembrane helix</keyword>